<feature type="transmembrane region" description="Helical" evidence="8">
    <location>
        <begin position="286"/>
        <end position="306"/>
    </location>
</feature>
<keyword evidence="10" id="KW-1185">Reference proteome</keyword>
<dbReference type="PANTHER" id="PTHR13285:SF18">
    <property type="entry name" value="PROTEIN-CYSTEINE N-PALMITOYLTRANSFERASE RASP"/>
    <property type="match status" value="1"/>
</dbReference>
<sequence length="474" mass="54221">MLIYLFGLGISHIDSKSIPKEDEASQNLRELKTQALIKKRHFLKIVIGFVLLILIVLKYSPFISKNVQTIVSSLSFGVEIPIMKFIVPLGISFYSLQAISYCVDIYRGVIQPEKNFLKLCLYLCFFPTIMQGPITRYNDIAPSLYAGNPITMTSLSGGLQRIIWGFFKKIVIADRLNALVSAILDVNHSNFSGSVILFGALIYTIQLYMDFSGIVDICIGTSDIFNIKVPENFRQPFFAKTVTEFWKRWHMTLGAWLKDYVFYPVMLSRHIKSLTKKTRKKFGKNASLIITNAIALFVVWLCNGFWHGAGWNFVLYGMYYFTLITLALIFEPVFIKIKDVLKLDQHPFTLRFIQTVKMSVIIIFGELIFRVESIQKLIMMFKNVIFKFRLSYFVNGLNSVPAFNIVDIAVVLIAVIVVFAVDMLKEKGFDPFQTVITWPTWARWSLTYTFILVIVIFGAYGNGYAPVDIIYAGF</sequence>
<reference evidence="9 10" key="1">
    <citation type="submission" date="2020-08" db="EMBL/GenBank/DDBJ databases">
        <title>Genome sequence of Erysipelothrix inopinata DSM 15511T.</title>
        <authorList>
            <person name="Hyun D.-W."/>
            <person name="Bae J.-W."/>
        </authorList>
    </citation>
    <scope>NUCLEOTIDE SEQUENCE [LARGE SCALE GENOMIC DNA]</scope>
    <source>
        <strain evidence="9 10">DSM 15511</strain>
    </source>
</reference>
<dbReference type="Pfam" id="PF03062">
    <property type="entry name" value="MBOAT"/>
    <property type="match status" value="1"/>
</dbReference>
<keyword evidence="3 7" id="KW-1003">Cell membrane</keyword>
<accession>A0A7G9RXI9</accession>
<proteinExistence type="inferred from homology"/>
<organism evidence="9 10">
    <name type="scientific">Erysipelothrix inopinata</name>
    <dbReference type="NCBI Taxonomy" id="225084"/>
    <lineage>
        <taxon>Bacteria</taxon>
        <taxon>Bacillati</taxon>
        <taxon>Bacillota</taxon>
        <taxon>Erysipelotrichia</taxon>
        <taxon>Erysipelotrichales</taxon>
        <taxon>Erysipelotrichaceae</taxon>
        <taxon>Erysipelothrix</taxon>
    </lineage>
</organism>
<dbReference type="Proteomes" id="UP000515928">
    <property type="component" value="Chromosome"/>
</dbReference>
<evidence type="ECO:0000256" key="5">
    <source>
        <dbReference type="ARBA" id="ARBA00022989"/>
    </source>
</evidence>
<evidence type="ECO:0000256" key="7">
    <source>
        <dbReference type="PIRNR" id="PIRNR016636"/>
    </source>
</evidence>
<dbReference type="PANTHER" id="PTHR13285">
    <property type="entry name" value="ACYLTRANSFERASE"/>
    <property type="match status" value="1"/>
</dbReference>
<feature type="transmembrane region" description="Helical" evidence="8">
    <location>
        <begin position="318"/>
        <end position="337"/>
    </location>
</feature>
<dbReference type="InterPro" id="IPR051085">
    <property type="entry name" value="MB_O-acyltransferase"/>
</dbReference>
<name>A0A7G9RXI9_9FIRM</name>
<feature type="transmembrane region" description="Helical" evidence="8">
    <location>
        <begin position="42"/>
        <end position="62"/>
    </location>
</feature>
<feature type="transmembrane region" description="Helical" evidence="8">
    <location>
        <begin position="358"/>
        <end position="381"/>
    </location>
</feature>
<evidence type="ECO:0000313" key="10">
    <source>
        <dbReference type="Proteomes" id="UP000515928"/>
    </source>
</evidence>
<evidence type="ECO:0000256" key="6">
    <source>
        <dbReference type="ARBA" id="ARBA00023136"/>
    </source>
</evidence>
<keyword evidence="5 8" id="KW-1133">Transmembrane helix</keyword>
<evidence type="ECO:0000256" key="2">
    <source>
        <dbReference type="ARBA" id="ARBA00010323"/>
    </source>
</evidence>
<evidence type="ECO:0000313" key="9">
    <source>
        <dbReference type="EMBL" id="QNN60314.1"/>
    </source>
</evidence>
<gene>
    <name evidence="9" type="ORF">H9L01_08035</name>
</gene>
<evidence type="ECO:0000256" key="3">
    <source>
        <dbReference type="ARBA" id="ARBA00022475"/>
    </source>
</evidence>
<keyword evidence="6 7" id="KW-0472">Membrane</keyword>
<evidence type="ECO:0000256" key="1">
    <source>
        <dbReference type="ARBA" id="ARBA00004651"/>
    </source>
</evidence>
<dbReference type="GO" id="GO:0042121">
    <property type="term" value="P:alginic acid biosynthetic process"/>
    <property type="evidence" value="ECO:0007669"/>
    <property type="project" value="InterPro"/>
</dbReference>
<protein>
    <submittedName>
        <fullName evidence="9">MBOAT family protein</fullName>
    </submittedName>
</protein>
<dbReference type="PIRSF" id="PIRSF016636">
    <property type="entry name" value="AlgI_DltB"/>
    <property type="match status" value="1"/>
</dbReference>
<feature type="transmembrane region" description="Helical" evidence="8">
    <location>
        <begin position="191"/>
        <end position="209"/>
    </location>
</feature>
<comment type="subcellular location">
    <subcellularLocation>
        <location evidence="1">Cell membrane</location>
        <topology evidence="1">Multi-pass membrane protein</topology>
    </subcellularLocation>
</comment>
<dbReference type="AlphaFoldDB" id="A0A7G9RXI9"/>
<dbReference type="PIRSF" id="PIRSF500217">
    <property type="entry name" value="AlgI"/>
    <property type="match status" value="1"/>
</dbReference>
<feature type="transmembrane region" description="Helical" evidence="8">
    <location>
        <begin position="82"/>
        <end position="103"/>
    </location>
</feature>
<keyword evidence="7" id="KW-0012">Acyltransferase</keyword>
<evidence type="ECO:0000256" key="4">
    <source>
        <dbReference type="ARBA" id="ARBA00022692"/>
    </source>
</evidence>
<evidence type="ECO:0000256" key="8">
    <source>
        <dbReference type="SAM" id="Phobius"/>
    </source>
</evidence>
<dbReference type="InterPro" id="IPR004299">
    <property type="entry name" value="MBOAT_fam"/>
</dbReference>
<dbReference type="GO" id="GO:0016746">
    <property type="term" value="F:acyltransferase activity"/>
    <property type="evidence" value="ECO:0007669"/>
    <property type="project" value="UniProtKB-KW"/>
</dbReference>
<comment type="similarity">
    <text evidence="2 7">Belongs to the membrane-bound acyltransferase family.</text>
</comment>
<dbReference type="EMBL" id="CP060715">
    <property type="protein sequence ID" value="QNN60314.1"/>
    <property type="molecule type" value="Genomic_DNA"/>
</dbReference>
<feature type="transmembrane region" description="Helical" evidence="8">
    <location>
        <begin position="401"/>
        <end position="421"/>
    </location>
</feature>
<dbReference type="KEGG" id="eio:H9L01_08035"/>
<dbReference type="RefSeq" id="WP_187533444.1">
    <property type="nucleotide sequence ID" value="NZ_CP060715.1"/>
</dbReference>
<dbReference type="InterPro" id="IPR028362">
    <property type="entry name" value="AlgI"/>
</dbReference>
<feature type="transmembrane region" description="Helical" evidence="8">
    <location>
        <begin position="441"/>
        <end position="460"/>
    </location>
</feature>
<dbReference type="InterPro" id="IPR024194">
    <property type="entry name" value="Ac/AlaTfrase_AlgI/DltB"/>
</dbReference>
<keyword evidence="7" id="KW-0808">Transferase</keyword>
<keyword evidence="4 8" id="KW-0812">Transmembrane</keyword>
<feature type="transmembrane region" description="Helical" evidence="8">
    <location>
        <begin position="115"/>
        <end position="134"/>
    </location>
</feature>
<dbReference type="GO" id="GO:0005886">
    <property type="term" value="C:plasma membrane"/>
    <property type="evidence" value="ECO:0007669"/>
    <property type="project" value="UniProtKB-SubCell"/>
</dbReference>